<dbReference type="EMBL" id="CP054698">
    <property type="protein sequence ID" value="QMS86889.1"/>
    <property type="molecule type" value="Genomic_DNA"/>
</dbReference>
<sequence length="313" mass="35890">MTLSKNLKQFVKSNTPLAKWKGSIYTKAIILKNHVKNYDIYQQILSPQQSNELVTNLIKDSKPFMISRFGSTEAYCVHEYLKGGYKGSIFESISNDSGFFPADEKHLDRFSQLFLESSKSIDVLGVWFQIGEPEIIRNSCPKASFVELNTLEPYYHNDPWSKNLEGKKVLVIHPFAETISSQYKNHRKLLFENQSILPEFELITFKAVQSLAGTQTQFNTWFDAYDWMCNKIKDQDFDIAIIGCGAYGLPLAAYIKSLGKQALHLGGATQILFGIKGNRWDKIPFFQSLYNESWVRCRPDDVPTSPSKYPAYW</sequence>
<dbReference type="RefSeq" id="WP_181930290.1">
    <property type="nucleotide sequence ID" value="NZ_CP054698.1"/>
</dbReference>
<gene>
    <name evidence="1" type="ORF">HUN01_04620</name>
</gene>
<keyword evidence="2" id="KW-1185">Reference proteome</keyword>
<reference evidence="2" key="1">
    <citation type="submission" date="2020-06" db="EMBL/GenBank/DDBJ databases">
        <title>Nostoc edaphicum CCNP1411 genome.</title>
        <authorList>
            <person name="Fidor A."/>
            <person name="Grabski M."/>
            <person name="Gawor J."/>
            <person name="Gromadka R."/>
            <person name="Wegrzyn G."/>
            <person name="Mazur-Marzec H."/>
        </authorList>
    </citation>
    <scope>NUCLEOTIDE SEQUENCE [LARGE SCALE GENOMIC DNA]</scope>
    <source>
        <strain evidence="2">CCNP1411</strain>
    </source>
</reference>
<protein>
    <submittedName>
        <fullName evidence="1">Uncharacterized protein</fullName>
    </submittedName>
</protein>
<evidence type="ECO:0000313" key="1">
    <source>
        <dbReference type="EMBL" id="QMS86889.1"/>
    </source>
</evidence>
<dbReference type="SUPFAM" id="SSF51905">
    <property type="entry name" value="FAD/NAD(P)-binding domain"/>
    <property type="match status" value="1"/>
</dbReference>
<proteinExistence type="predicted"/>
<evidence type="ECO:0000313" key="2">
    <source>
        <dbReference type="Proteomes" id="UP000514713"/>
    </source>
</evidence>
<organism evidence="1 2">
    <name type="scientific">Nostoc edaphicum CCNP1411</name>
    <dbReference type="NCBI Taxonomy" id="1472755"/>
    <lineage>
        <taxon>Bacteria</taxon>
        <taxon>Bacillati</taxon>
        <taxon>Cyanobacteriota</taxon>
        <taxon>Cyanophyceae</taxon>
        <taxon>Nostocales</taxon>
        <taxon>Nostocaceae</taxon>
        <taxon>Nostoc</taxon>
    </lineage>
</organism>
<name>A0A7D7LB11_9NOSO</name>
<dbReference type="Proteomes" id="UP000514713">
    <property type="component" value="Chromosome"/>
</dbReference>
<dbReference type="KEGG" id="ned:HUN01_04620"/>
<dbReference type="InterPro" id="IPR036188">
    <property type="entry name" value="FAD/NAD-bd_sf"/>
</dbReference>
<dbReference type="AlphaFoldDB" id="A0A7D7LB11"/>
<accession>A0A7D7LB11</accession>